<sequence>MTALLEVEDLRVAYGKIEAVKGISFTVEAGQAVTLIGTNGAGKTTTLRTLSGLLKPLAGKITFDGEPLGGVPAHKIVERGLAHSPEGRRLFPRLTIAENLQLGAFLRKDTAGIDADIHRVYDLFPILGERRKQASGTLSGGEQQMLAMGRALMSRPKLLMLDEPSMGLSPIMMQKIMETIRELRSQGTTILLVEQNAQAALSLADQGHVMEIGRIVLSGSGYRLLHDESVRKAYLGED</sequence>
<dbReference type="GO" id="GO:0015807">
    <property type="term" value="P:L-amino acid transport"/>
    <property type="evidence" value="ECO:0007669"/>
    <property type="project" value="TreeGrafter"/>
</dbReference>
<dbReference type="EMBL" id="JRKI01000010">
    <property type="protein sequence ID" value="KIZ18315.1"/>
    <property type="molecule type" value="Genomic_DNA"/>
</dbReference>
<dbReference type="RefSeq" id="WP_030064579.1">
    <property type="nucleotide sequence ID" value="NZ_JRKI01000010.1"/>
</dbReference>
<accession>A0A0D7CR32</accession>
<dbReference type="AlphaFoldDB" id="A0A0D7CR32"/>
<evidence type="ECO:0000256" key="3">
    <source>
        <dbReference type="ARBA" id="ARBA00022741"/>
    </source>
</evidence>
<evidence type="ECO:0000259" key="6">
    <source>
        <dbReference type="PROSITE" id="PS50893"/>
    </source>
</evidence>
<evidence type="ECO:0000256" key="2">
    <source>
        <dbReference type="ARBA" id="ARBA00022448"/>
    </source>
</evidence>
<evidence type="ECO:0000313" key="7">
    <source>
        <dbReference type="EMBL" id="KIZ18315.1"/>
    </source>
</evidence>
<comment type="caution">
    <text evidence="7">The sequence shown here is derived from an EMBL/GenBank/DDBJ whole genome shotgun (WGS) entry which is preliminary data.</text>
</comment>
<dbReference type="Proteomes" id="UP000032458">
    <property type="component" value="Unassembled WGS sequence"/>
</dbReference>
<keyword evidence="2" id="KW-0813">Transport</keyword>
<gene>
    <name evidence="7" type="ORF">SNA_09915</name>
</gene>
<keyword evidence="5" id="KW-0029">Amino-acid transport</keyword>
<dbReference type="SUPFAM" id="SSF52540">
    <property type="entry name" value="P-loop containing nucleoside triphosphate hydrolases"/>
    <property type="match status" value="1"/>
</dbReference>
<dbReference type="PIRSF" id="PIRSF039137">
    <property type="entry name" value="ABC_branched_ATPase"/>
    <property type="match status" value="1"/>
</dbReference>
<dbReference type="InterPro" id="IPR052156">
    <property type="entry name" value="BCAA_Transport_ATP-bd_LivF"/>
</dbReference>
<dbReference type="GO" id="GO:0015658">
    <property type="term" value="F:branched-chain amino acid transmembrane transporter activity"/>
    <property type="evidence" value="ECO:0007669"/>
    <property type="project" value="InterPro"/>
</dbReference>
<evidence type="ECO:0000313" key="8">
    <source>
        <dbReference type="Proteomes" id="UP000032458"/>
    </source>
</evidence>
<dbReference type="InterPro" id="IPR017871">
    <property type="entry name" value="ABC_transporter-like_CS"/>
</dbReference>
<dbReference type="CDD" id="cd03224">
    <property type="entry name" value="ABC_TM1139_LivF_branched"/>
    <property type="match status" value="1"/>
</dbReference>
<keyword evidence="8" id="KW-1185">Reference proteome</keyword>
<dbReference type="InterPro" id="IPR030660">
    <property type="entry name" value="ABC_branched_ATPase_LivF/BraG"/>
</dbReference>
<dbReference type="PANTHER" id="PTHR43820:SF3">
    <property type="entry name" value="BRANCHED-CHAIN AMINO ACID TRANSPORT SYSTEM,ATP-BINDING PROTEIN"/>
    <property type="match status" value="1"/>
</dbReference>
<dbReference type="GO" id="GO:0005524">
    <property type="term" value="F:ATP binding"/>
    <property type="evidence" value="ECO:0007669"/>
    <property type="project" value="UniProtKB-KW"/>
</dbReference>
<dbReference type="PANTHER" id="PTHR43820">
    <property type="entry name" value="HIGH-AFFINITY BRANCHED-CHAIN AMINO ACID TRANSPORT ATP-BINDING PROTEIN LIVF"/>
    <property type="match status" value="1"/>
</dbReference>
<name>A0A0D7CR32_9ACTN</name>
<dbReference type="PROSITE" id="PS00211">
    <property type="entry name" value="ABC_TRANSPORTER_1"/>
    <property type="match status" value="1"/>
</dbReference>
<feature type="domain" description="ABC transporter" evidence="6">
    <location>
        <begin position="5"/>
        <end position="237"/>
    </location>
</feature>
<comment type="similarity">
    <text evidence="1">Belongs to the ABC transporter superfamily.</text>
</comment>
<protein>
    <submittedName>
        <fullName evidence="7">Amino acid ABC transporter ATPase</fullName>
    </submittedName>
</protein>
<evidence type="ECO:0000256" key="5">
    <source>
        <dbReference type="ARBA" id="ARBA00022970"/>
    </source>
</evidence>
<dbReference type="PATRIC" id="fig|1240678.4.peg.2067"/>
<evidence type="ECO:0000256" key="1">
    <source>
        <dbReference type="ARBA" id="ARBA00005417"/>
    </source>
</evidence>
<dbReference type="SMART" id="SM00382">
    <property type="entry name" value="AAA"/>
    <property type="match status" value="1"/>
</dbReference>
<dbReference type="Pfam" id="PF00005">
    <property type="entry name" value="ABC_tran"/>
    <property type="match status" value="1"/>
</dbReference>
<evidence type="ECO:0000256" key="4">
    <source>
        <dbReference type="ARBA" id="ARBA00022840"/>
    </source>
</evidence>
<dbReference type="GO" id="GO:0016887">
    <property type="term" value="F:ATP hydrolysis activity"/>
    <property type="evidence" value="ECO:0007669"/>
    <property type="project" value="InterPro"/>
</dbReference>
<dbReference type="Gene3D" id="3.40.50.300">
    <property type="entry name" value="P-loop containing nucleotide triphosphate hydrolases"/>
    <property type="match status" value="1"/>
</dbReference>
<keyword evidence="4" id="KW-0067">ATP-binding</keyword>
<keyword evidence="3" id="KW-0547">Nucleotide-binding</keyword>
<dbReference type="InterPro" id="IPR003439">
    <property type="entry name" value="ABC_transporter-like_ATP-bd"/>
</dbReference>
<dbReference type="InterPro" id="IPR027417">
    <property type="entry name" value="P-loop_NTPase"/>
</dbReference>
<proteinExistence type="inferred from homology"/>
<reference evidence="7 8" key="1">
    <citation type="submission" date="2014-09" db="EMBL/GenBank/DDBJ databases">
        <title>Draft genome sequence of Streptomyces natalensis ATCC 27448, producer of the antifungal pimaricin.</title>
        <authorList>
            <person name="Mendes M.V."/>
            <person name="Beites T."/>
            <person name="Pires S."/>
            <person name="Santos C.L."/>
            <person name="Moradas-Ferreira P."/>
        </authorList>
    </citation>
    <scope>NUCLEOTIDE SEQUENCE [LARGE SCALE GENOMIC DNA]</scope>
    <source>
        <strain evidence="7 8">ATCC 27448</strain>
    </source>
</reference>
<dbReference type="PROSITE" id="PS50893">
    <property type="entry name" value="ABC_TRANSPORTER_2"/>
    <property type="match status" value="1"/>
</dbReference>
<dbReference type="InterPro" id="IPR003593">
    <property type="entry name" value="AAA+_ATPase"/>
</dbReference>
<organism evidence="7 8">
    <name type="scientific">Streptomyces natalensis ATCC 27448</name>
    <dbReference type="NCBI Taxonomy" id="1240678"/>
    <lineage>
        <taxon>Bacteria</taxon>
        <taxon>Bacillati</taxon>
        <taxon>Actinomycetota</taxon>
        <taxon>Actinomycetes</taxon>
        <taxon>Kitasatosporales</taxon>
        <taxon>Streptomycetaceae</taxon>
        <taxon>Streptomyces</taxon>
    </lineage>
</organism>